<dbReference type="EMBL" id="HE956709">
    <property type="protein sequence ID" value="CCI88615.1"/>
    <property type="molecule type" value="Genomic_DNA"/>
</dbReference>
<organism evidence="1 2">
    <name type="scientific">Yersinia phage phiR1-RT</name>
    <dbReference type="NCBI Taxonomy" id="1206558"/>
    <lineage>
        <taxon>Viruses</taxon>
        <taxon>Duplodnaviria</taxon>
        <taxon>Heunggongvirae</taxon>
        <taxon>Uroviricota</taxon>
        <taxon>Caudoviricetes</taxon>
        <taxon>Pantevenvirales</taxon>
        <taxon>Straboviridae</taxon>
        <taxon>Tevenvirinae</taxon>
        <taxon>Tegunavirus</taxon>
        <taxon>Tegunavirus r1rt</taxon>
    </lineage>
</organism>
<gene>
    <name evidence="1" type="primary">g041</name>
    <name evidence="1" type="ORF">BN80_041</name>
</gene>
<protein>
    <submittedName>
        <fullName evidence="1">Phage capsid and scaffold</fullName>
    </submittedName>
</protein>
<dbReference type="InterPro" id="IPR021049">
    <property type="entry name" value="Phage_T4_Gp40"/>
</dbReference>
<dbReference type="GeneID" id="14295525"/>
<dbReference type="RefSeq" id="YP_007235874.1">
    <property type="nucleotide sequence ID" value="NC_019909.1"/>
</dbReference>
<reference evidence="1 2" key="1">
    <citation type="submission" date="2012-06" db="EMBL/GenBank/DDBJ databases">
        <title>Genomic characterization of five bacteriophages specific for Yersinia species.</title>
        <authorList>
            <person name="Skurnik M."/>
            <person name="Nawaz A."/>
            <person name="Happonen L."/>
            <person name="Butcher S."/>
            <person name="Mattinen L."/>
        </authorList>
    </citation>
    <scope>NUCLEOTIDE SEQUENCE [LARGE SCALE GENOMIC DNA]</scope>
</reference>
<dbReference type="Pfam" id="PF11113">
    <property type="entry name" value="Phage_head_chap"/>
    <property type="match status" value="1"/>
</dbReference>
<dbReference type="KEGG" id="vg:14295525"/>
<accession>I7KR04</accession>
<keyword evidence="2" id="KW-1185">Reference proteome</keyword>
<evidence type="ECO:0000313" key="1">
    <source>
        <dbReference type="EMBL" id="CCI88615.1"/>
    </source>
</evidence>
<proteinExistence type="predicted"/>
<sequence length="115" mass="13205">MNEDLLELEDELGLNEAPKGASTISDEEKIYNKSLSFVKKAMEDVMQEILISLPDASKHMCFIHSIDISPKGKVEVKFSTPSTDRKDELYEHVENCIKLQIESVKQAPKRRFLFF</sequence>
<evidence type="ECO:0000313" key="2">
    <source>
        <dbReference type="Proteomes" id="UP000002909"/>
    </source>
</evidence>
<organismHost>
    <name type="scientific">Yersinia enterocolitica</name>
    <dbReference type="NCBI Taxonomy" id="630"/>
</organismHost>
<name>I7KR04_BPPR1</name>
<dbReference type="OrthoDB" id="20005at10239"/>
<dbReference type="Proteomes" id="UP000002909">
    <property type="component" value="Segment"/>
</dbReference>